<dbReference type="EMBL" id="MUHB01000006">
    <property type="protein sequence ID" value="OXB06436.1"/>
    <property type="molecule type" value="Genomic_DNA"/>
</dbReference>
<reference evidence="3 4" key="2">
    <citation type="submission" date="2016-11" db="EMBL/GenBank/DDBJ databases">
        <authorList>
            <person name="Varghese N."/>
            <person name="Submissions S."/>
        </authorList>
    </citation>
    <scope>NUCLEOTIDE SEQUENCE [LARGE SCALE GENOMIC DNA]</scope>
    <source>
        <strain evidence="3 4">DSM 6368</strain>
    </source>
</reference>
<dbReference type="Proteomes" id="UP000184216">
    <property type="component" value="Unassembled WGS sequence"/>
</dbReference>
<evidence type="ECO:0000313" key="4">
    <source>
        <dbReference type="Proteomes" id="UP000184216"/>
    </source>
</evidence>
<organism evidence="2 5">
    <name type="scientific">Flavobacterium pectinovorum</name>
    <dbReference type="NCBI Taxonomy" id="29533"/>
    <lineage>
        <taxon>Bacteria</taxon>
        <taxon>Pseudomonadati</taxon>
        <taxon>Bacteroidota</taxon>
        <taxon>Flavobacteriia</taxon>
        <taxon>Flavobacteriales</taxon>
        <taxon>Flavobacteriaceae</taxon>
        <taxon>Flavobacterium</taxon>
    </lineage>
</organism>
<evidence type="ECO:0000313" key="5">
    <source>
        <dbReference type="Proteomes" id="UP000198431"/>
    </source>
</evidence>
<proteinExistence type="predicted"/>
<reference evidence="2 5" key="1">
    <citation type="submission" date="2016-11" db="EMBL/GenBank/DDBJ databases">
        <title>Whole genomes of Flavobacteriaceae.</title>
        <authorList>
            <person name="Stine C."/>
            <person name="Li C."/>
            <person name="Tadesse D."/>
        </authorList>
    </citation>
    <scope>NUCLEOTIDE SEQUENCE [LARGE SCALE GENOMIC DNA]</scope>
    <source>
        <strain evidence="2 5">ATCC 19366</strain>
    </source>
</reference>
<keyword evidence="4" id="KW-1185">Reference proteome</keyword>
<dbReference type="AlphaFoldDB" id="A0AB36P4Z4"/>
<feature type="signal peptide" evidence="1">
    <location>
        <begin position="1"/>
        <end position="22"/>
    </location>
</feature>
<evidence type="ECO:0000313" key="2">
    <source>
        <dbReference type="EMBL" id="OXB06436.1"/>
    </source>
</evidence>
<dbReference type="Proteomes" id="UP000198431">
    <property type="component" value="Unassembled WGS sequence"/>
</dbReference>
<accession>A0AB36P4Z4</accession>
<protein>
    <submittedName>
        <fullName evidence="2">Uncharacterized protein</fullName>
    </submittedName>
</protein>
<dbReference type="RefSeq" id="WP_073394307.1">
    <property type="nucleotide sequence ID" value="NZ_FRBX01000002.1"/>
</dbReference>
<keyword evidence="1" id="KW-0732">Signal</keyword>
<name>A0AB36P4Z4_9FLAO</name>
<feature type="chain" id="PRO_5044314248" evidence="1">
    <location>
        <begin position="23"/>
        <end position="100"/>
    </location>
</feature>
<sequence>MKVNKFLIAIVLGVLGVITVNAQTLNPTFTITAPGAADSFRGGYTFSYIAAGTPWNGALISFGGAGNNYDCQISSDYQKTEFPLEPEMEIIVILGIHGMN</sequence>
<comment type="caution">
    <text evidence="2">The sequence shown here is derived from an EMBL/GenBank/DDBJ whole genome shotgun (WGS) entry which is preliminary data.</text>
</comment>
<evidence type="ECO:0000313" key="3">
    <source>
        <dbReference type="EMBL" id="SHL89191.1"/>
    </source>
</evidence>
<evidence type="ECO:0000256" key="1">
    <source>
        <dbReference type="SAM" id="SignalP"/>
    </source>
</evidence>
<dbReference type="EMBL" id="FRBX01000002">
    <property type="protein sequence ID" value="SHL89191.1"/>
    <property type="molecule type" value="Genomic_DNA"/>
</dbReference>
<gene>
    <name evidence="2" type="ORF">B0A72_05155</name>
    <name evidence="3" type="ORF">SAMN05444387_1370</name>
</gene>